<dbReference type="InterPro" id="IPR050168">
    <property type="entry name" value="AAA_ATPase_domain"/>
</dbReference>
<dbReference type="Gene3D" id="3.40.50.300">
    <property type="entry name" value="P-loop containing nucleotide triphosphate hydrolases"/>
    <property type="match status" value="1"/>
</dbReference>
<dbReference type="Pfam" id="PF00004">
    <property type="entry name" value="AAA"/>
    <property type="match status" value="1"/>
</dbReference>
<dbReference type="EMBL" id="CP152276">
    <property type="protein sequence ID" value="XAE43773.1"/>
    <property type="molecule type" value="Genomic_DNA"/>
</dbReference>
<evidence type="ECO:0000259" key="3">
    <source>
        <dbReference type="SMART" id="SM00382"/>
    </source>
</evidence>
<keyword evidence="5" id="KW-1185">Reference proteome</keyword>
<organism evidence="4 5">
    <name type="scientific">Nguyenibacter vanlangensis</name>
    <dbReference type="NCBI Taxonomy" id="1216886"/>
    <lineage>
        <taxon>Bacteria</taxon>
        <taxon>Pseudomonadati</taxon>
        <taxon>Pseudomonadota</taxon>
        <taxon>Alphaproteobacteria</taxon>
        <taxon>Acetobacterales</taxon>
        <taxon>Acetobacteraceae</taxon>
        <taxon>Nguyenibacter</taxon>
    </lineage>
</organism>
<dbReference type="SUPFAM" id="SSF52540">
    <property type="entry name" value="P-loop containing nucleoside triphosphate hydrolases"/>
    <property type="match status" value="1"/>
</dbReference>
<sequence>MAASPFPRGLALSGGDVRRVGRTLTAQHNAYWLHALTPEGRVLIMTPDFHSALIHAGVGLDVAALPTLSFGGTDYRYLAVYGEMDEISRLARPMSKEDALPFARALAAMPEGYSGAVFCRDYACMLSVDVDGAPRLDKALVLGRYLSGGIEVSAEDIVALDRIVTRLDVDDLEEITAVAGVKIRQALGRSARCEISPARKSESSPPPFGTFRLPGRNQLEAFFNDYVIDVIANEARYAALGIGFPGGIILEGPTGCGKTYAVEKLVDHLGWKNFSIDATSIASPYIHETSRKIADIFAEATKAAPAVIVIDEMDAFLTDRDVGNGHHRIEEVAEFLRRIPGASAARVLVIGMTNKIDLIDPAILRRGRFDHVIRVDHATPEEIEEMLASLLRDIPHGLDDFAPLSRTLARRPLSDVAHIIREAGRLAARKRKDKIGADDFDAALARSPSRSPDDQRKIGFR</sequence>
<dbReference type="Proteomes" id="UP001449795">
    <property type="component" value="Chromosome"/>
</dbReference>
<dbReference type="RefSeq" id="WP_342629137.1">
    <property type="nucleotide sequence ID" value="NZ_CP152276.1"/>
</dbReference>
<protein>
    <submittedName>
        <fullName evidence="4">ATP-binding protein</fullName>
    </submittedName>
</protein>
<comment type="similarity">
    <text evidence="1">Belongs to the AAA ATPase family.</text>
</comment>
<accession>A0ABZ3D7L6</accession>
<evidence type="ECO:0000313" key="4">
    <source>
        <dbReference type="EMBL" id="XAE43773.1"/>
    </source>
</evidence>
<evidence type="ECO:0000313" key="5">
    <source>
        <dbReference type="Proteomes" id="UP001449795"/>
    </source>
</evidence>
<dbReference type="InterPro" id="IPR003593">
    <property type="entry name" value="AAA+_ATPase"/>
</dbReference>
<feature type="domain" description="AAA+ ATPase" evidence="3">
    <location>
        <begin position="244"/>
        <end position="379"/>
    </location>
</feature>
<dbReference type="SMART" id="SM00382">
    <property type="entry name" value="AAA"/>
    <property type="match status" value="1"/>
</dbReference>
<keyword evidence="1 4" id="KW-0067">ATP-binding</keyword>
<keyword evidence="1" id="KW-0547">Nucleotide-binding</keyword>
<dbReference type="GO" id="GO:0005524">
    <property type="term" value="F:ATP binding"/>
    <property type="evidence" value="ECO:0007669"/>
    <property type="project" value="UniProtKB-KW"/>
</dbReference>
<dbReference type="PROSITE" id="PS00674">
    <property type="entry name" value="AAA"/>
    <property type="match status" value="1"/>
</dbReference>
<evidence type="ECO:0000256" key="1">
    <source>
        <dbReference type="RuleBase" id="RU003651"/>
    </source>
</evidence>
<dbReference type="PANTHER" id="PTHR23077">
    <property type="entry name" value="AAA-FAMILY ATPASE"/>
    <property type="match status" value="1"/>
</dbReference>
<reference evidence="4 5" key="1">
    <citation type="submission" date="2024-04" db="EMBL/GenBank/DDBJ databases">
        <title>Complete genome sequence of Nguyenibacter vanlangesis HBCM-1154, a strain capable of nitrogen fixation, IAA production, and phosphorus solubilization isolated from sugarcane soil.</title>
        <authorList>
            <person name="MY HANH P."/>
        </authorList>
    </citation>
    <scope>NUCLEOTIDE SEQUENCE [LARGE SCALE GENOMIC DNA]</scope>
    <source>
        <strain evidence="4 5">HBCM 1154</strain>
    </source>
</reference>
<gene>
    <name evidence="4" type="ORF">AAC691_04855</name>
</gene>
<proteinExistence type="inferred from homology"/>
<dbReference type="InterPro" id="IPR003960">
    <property type="entry name" value="ATPase_AAA_CS"/>
</dbReference>
<dbReference type="InterPro" id="IPR027417">
    <property type="entry name" value="P-loop_NTPase"/>
</dbReference>
<name>A0ABZ3D7L6_9PROT</name>
<evidence type="ECO:0000256" key="2">
    <source>
        <dbReference type="SAM" id="MobiDB-lite"/>
    </source>
</evidence>
<feature type="region of interest" description="Disordered" evidence="2">
    <location>
        <begin position="441"/>
        <end position="461"/>
    </location>
</feature>
<dbReference type="InterPro" id="IPR003959">
    <property type="entry name" value="ATPase_AAA_core"/>
</dbReference>
<dbReference type="CDD" id="cd19481">
    <property type="entry name" value="RecA-like_protease"/>
    <property type="match status" value="1"/>
</dbReference>
<feature type="compositionally biased region" description="Basic and acidic residues" evidence="2">
    <location>
        <begin position="451"/>
        <end position="461"/>
    </location>
</feature>
<dbReference type="Gene3D" id="1.10.8.60">
    <property type="match status" value="1"/>
</dbReference>